<reference evidence="15 16" key="1">
    <citation type="submission" date="2016-10" db="EMBL/GenBank/DDBJ databases">
        <title>Genome sequencing of Aspergillus oryzae BCC7051.</title>
        <authorList>
            <person name="Thammarongtham C."/>
            <person name="Vorapreeda T."/>
            <person name="Nookaew I."/>
            <person name="Srisuk T."/>
            <person name="Land M."/>
            <person name="Jeennor S."/>
            <person name="Laoteng K."/>
        </authorList>
    </citation>
    <scope>NUCLEOTIDE SEQUENCE [LARGE SCALE GENOMIC DNA]</scope>
    <source>
        <strain evidence="15 16">BCC7051</strain>
    </source>
</reference>
<dbReference type="OrthoDB" id="277029at2759"/>
<feature type="transmembrane region" description="Helical" evidence="12">
    <location>
        <begin position="347"/>
        <end position="366"/>
    </location>
</feature>
<protein>
    <recommendedName>
        <fullName evidence="9">AP-1 complex subunit sigma-1</fullName>
    </recommendedName>
    <alternativeName>
        <fullName evidence="10">Sigma1-adaptin</fullName>
    </alternativeName>
</protein>
<dbReference type="GO" id="GO:0015031">
    <property type="term" value="P:protein transport"/>
    <property type="evidence" value="ECO:0007669"/>
    <property type="project" value="UniProtKB-KW"/>
</dbReference>
<evidence type="ECO:0000256" key="8">
    <source>
        <dbReference type="ARBA" id="ARBA00023329"/>
    </source>
</evidence>
<dbReference type="GO" id="GO:0030121">
    <property type="term" value="C:AP-1 adaptor complex"/>
    <property type="evidence" value="ECO:0007669"/>
    <property type="project" value="InterPro"/>
</dbReference>
<dbReference type="Gene3D" id="3.30.450.60">
    <property type="match status" value="1"/>
</dbReference>
<dbReference type="FunFam" id="3.30.450.60:FF:000007">
    <property type="entry name" value="AP complex subunit sigma"/>
    <property type="match status" value="1"/>
</dbReference>
<evidence type="ECO:0000259" key="14">
    <source>
        <dbReference type="Pfam" id="PF09995"/>
    </source>
</evidence>
<dbReference type="VEuPathDB" id="FungiDB:AO090701000795"/>
<feature type="domain" description="ER-bound oxygenase mpaB/mpaB'/Rubber oxygenase catalytic" evidence="14">
    <location>
        <begin position="126"/>
        <end position="343"/>
    </location>
</feature>
<evidence type="ECO:0000256" key="10">
    <source>
        <dbReference type="ARBA" id="ARBA00081706"/>
    </source>
</evidence>
<feature type="transmembrane region" description="Helical" evidence="12">
    <location>
        <begin position="447"/>
        <end position="466"/>
    </location>
</feature>
<dbReference type="VEuPathDB" id="FungiDB:AO090701000794"/>
<accession>A0A1S9DBH9</accession>
<dbReference type="InterPro" id="IPR015257">
    <property type="entry name" value="Maf1"/>
</dbReference>
<comment type="subcellular location">
    <subcellularLocation>
        <location evidence="2">Cytoplasmic vesicle</location>
        <location evidence="2">Clathrin-coated vesicle membrane</location>
    </subcellularLocation>
    <subcellularLocation>
        <location evidence="1">Golgi apparatus</location>
    </subcellularLocation>
</comment>
<evidence type="ECO:0000256" key="9">
    <source>
        <dbReference type="ARBA" id="ARBA00074180"/>
    </source>
</evidence>
<evidence type="ECO:0000256" key="6">
    <source>
        <dbReference type="ARBA" id="ARBA00023034"/>
    </source>
</evidence>
<comment type="similarity">
    <text evidence="3">Belongs to the adaptor complexes small subunit family.</text>
</comment>
<keyword evidence="8" id="KW-0968">Cytoplasmic vesicle</keyword>
<dbReference type="InterPro" id="IPR018713">
    <property type="entry name" value="MPAB/Lcp_cat_dom"/>
</dbReference>
<dbReference type="GO" id="GO:0005829">
    <property type="term" value="C:cytosol"/>
    <property type="evidence" value="ECO:0007669"/>
    <property type="project" value="GOC"/>
</dbReference>
<dbReference type="FunFam" id="3.40.1000.50:FF:000004">
    <property type="entry name" value="Repressor of RNA polymerase III transcription MAF1"/>
    <property type="match status" value="1"/>
</dbReference>
<dbReference type="GO" id="GO:0016491">
    <property type="term" value="F:oxidoreductase activity"/>
    <property type="evidence" value="ECO:0007669"/>
    <property type="project" value="InterPro"/>
</dbReference>
<proteinExistence type="inferred from homology"/>
<evidence type="ECO:0000256" key="4">
    <source>
        <dbReference type="ARBA" id="ARBA00022448"/>
    </source>
</evidence>
<feature type="domain" description="AP complex mu/sigma subunit" evidence="13">
    <location>
        <begin position="463"/>
        <end position="600"/>
    </location>
</feature>
<evidence type="ECO:0000259" key="13">
    <source>
        <dbReference type="Pfam" id="PF01217"/>
    </source>
</evidence>
<dbReference type="Pfam" id="PF01217">
    <property type="entry name" value="Clat_adaptor_s"/>
    <property type="match status" value="1"/>
</dbReference>
<dbReference type="GO" id="GO:0035615">
    <property type="term" value="F:clathrin adaptor activity"/>
    <property type="evidence" value="ECO:0007669"/>
    <property type="project" value="InterPro"/>
</dbReference>
<evidence type="ECO:0000256" key="2">
    <source>
        <dbReference type="ARBA" id="ARBA00004640"/>
    </source>
</evidence>
<organism evidence="15 16">
    <name type="scientific">Aspergillus oryzae</name>
    <name type="common">Yellow koji mold</name>
    <dbReference type="NCBI Taxonomy" id="5062"/>
    <lineage>
        <taxon>Eukaryota</taxon>
        <taxon>Fungi</taxon>
        <taxon>Dikarya</taxon>
        <taxon>Ascomycota</taxon>
        <taxon>Pezizomycotina</taxon>
        <taxon>Eurotiomycetes</taxon>
        <taxon>Eurotiomycetidae</taxon>
        <taxon>Eurotiales</taxon>
        <taxon>Aspergillaceae</taxon>
        <taxon>Aspergillus</taxon>
        <taxon>Aspergillus subgen. Circumdati</taxon>
    </lineage>
</organism>
<dbReference type="Proteomes" id="UP000190312">
    <property type="component" value="Unassembled WGS sequence"/>
</dbReference>
<dbReference type="InterPro" id="IPR044733">
    <property type="entry name" value="AP1_sigma"/>
</dbReference>
<evidence type="ECO:0000256" key="11">
    <source>
        <dbReference type="SAM" id="MobiDB-lite"/>
    </source>
</evidence>
<dbReference type="EMBL" id="MKZY01000008">
    <property type="protein sequence ID" value="OOO06428.1"/>
    <property type="molecule type" value="Genomic_DNA"/>
</dbReference>
<dbReference type="PANTHER" id="PTHR37539:SF1">
    <property type="entry name" value="ER-BOUND OXYGENASE MPAB_MPAB'_RUBBER OXYGENASE CATALYTIC DOMAIN-CONTAINING PROTEIN"/>
    <property type="match status" value="1"/>
</dbReference>
<evidence type="ECO:0000256" key="3">
    <source>
        <dbReference type="ARBA" id="ARBA00006972"/>
    </source>
</evidence>
<dbReference type="InterPro" id="IPR011012">
    <property type="entry name" value="Longin-like_dom_sf"/>
</dbReference>
<dbReference type="Pfam" id="PF09174">
    <property type="entry name" value="Maf1"/>
    <property type="match status" value="1"/>
</dbReference>
<dbReference type="CDD" id="cd14831">
    <property type="entry name" value="AP1_sigma"/>
    <property type="match status" value="1"/>
</dbReference>
<sequence length="931" mass="106255">MNTTLPPNSSPGDHVRKWGYSFTWTDSHLAREKTEPLRQQFDTLGAAALERLQFIRSSLLEDSKAKGTSPPSNDLYTILRDHHRKDAVLTRFWNETHTVPDWVNWEQLERGQRFLHRYIIANIVGFALQGFVAENSAASSVVEVLVRTGSFSTRMLLKRLLETFQWLIQVTHNLATIQPGGEGHIATVRVRLLHSSVRQRILHLCRTKPHYFDIDHYGAPVNTLDSIHSISTFCCNPMWLQLPRFKINPSPDEVKDYIALFRYLGYLLGTPTSYFETVEKSKHTMESMVAHELHTTETSRVVAYNFVECVSNLPAPFHVSRKFIEAGSRWINGDEICDELELGKPGFLYYFMFAGYSVLVLGLAWLQRTIPMFDGFMIKLSRDLLYQGIVLRERTRFDFKHIPRVGKTIGREKYSSGEDNRPRKACKYPPYLNDTFYDITDIGHLELVCLSVALFAGGLLTGYLILLSRQGKVRLAKWFTTLSPKEKAKIIKDVTQLVLSRRTKMCNFLEYKDSKVVYRRYASLFFIAGCASTDNELITLEVVHRYVEQMDKYYGNVCELDIIFNFQKAYFILDELLLAGEMQESSKKNVLRCISQQDSLEDIEFLPLPEIEDVTSSLNFDTGDCHILGGCDLYTTKAARADRKLYKNIEQSLEAQYESTLRLSASLSPPNASDAAASLNLSRSSPFGPLSDHSSRRTFAYLIATLNASHPDYDFSHVLRPSDFHRERNIKRVMNTIDSTLFNLRPREAIDLAPPSPVTISGSYNAGASATWGPRMWQIIDEQLSLNECSIYSYSPEEDPSDADDGAIWSLHYFFFNRTRKRVCYLYLRAIPILSHTPSDGVATPTAKRTYDDGYLTPDLGSSKRARYWLGDVVHLEDESESDEEHASKPARPVVDEYDNYVLSDEEFRSRSGSKGTVRAMSEEIADSMEV</sequence>
<comment type="caution">
    <text evidence="15">The sequence shown here is derived from an EMBL/GenBank/DDBJ whole genome shotgun (WGS) entry which is preliminary data.</text>
</comment>
<dbReference type="GO" id="GO:0016482">
    <property type="term" value="P:cytosolic transport"/>
    <property type="evidence" value="ECO:0007669"/>
    <property type="project" value="UniProtKB-ARBA"/>
</dbReference>
<dbReference type="VEuPathDB" id="FungiDB:AO090701000793"/>
<evidence type="ECO:0000256" key="5">
    <source>
        <dbReference type="ARBA" id="ARBA00022927"/>
    </source>
</evidence>
<evidence type="ECO:0000256" key="7">
    <source>
        <dbReference type="ARBA" id="ARBA00023136"/>
    </source>
</evidence>
<evidence type="ECO:0000313" key="16">
    <source>
        <dbReference type="Proteomes" id="UP000190312"/>
    </source>
</evidence>
<dbReference type="GO" id="GO:0016480">
    <property type="term" value="P:negative regulation of transcription by RNA polymerase III"/>
    <property type="evidence" value="ECO:0007669"/>
    <property type="project" value="InterPro"/>
</dbReference>
<dbReference type="PANTHER" id="PTHR37539">
    <property type="entry name" value="SECRETED PROTEIN-RELATED"/>
    <property type="match status" value="1"/>
</dbReference>
<evidence type="ECO:0000256" key="12">
    <source>
        <dbReference type="SAM" id="Phobius"/>
    </source>
</evidence>
<keyword evidence="6" id="KW-0333">Golgi apparatus</keyword>
<feature type="region of interest" description="Disordered" evidence="11">
    <location>
        <begin position="879"/>
        <end position="898"/>
    </location>
</feature>
<gene>
    <name evidence="15" type="ORF">OAory_01020890</name>
</gene>
<name>A0A1S9DBH9_ASPOZ</name>
<keyword evidence="5" id="KW-0653">Protein transport</keyword>
<dbReference type="InterPro" id="IPR022775">
    <property type="entry name" value="AP_mu_sigma_su"/>
</dbReference>
<keyword evidence="12" id="KW-1133">Transmembrane helix</keyword>
<keyword evidence="7 12" id="KW-0472">Membrane</keyword>
<feature type="region of interest" description="Disordered" evidence="11">
    <location>
        <begin position="906"/>
        <end position="931"/>
    </location>
</feature>
<evidence type="ECO:0000256" key="1">
    <source>
        <dbReference type="ARBA" id="ARBA00004555"/>
    </source>
</evidence>
<dbReference type="Gene3D" id="3.40.1000.50">
    <property type="entry name" value="Repressor of RNA polymerase III transcription Maf1"/>
    <property type="match status" value="1"/>
</dbReference>
<dbReference type="Pfam" id="PF09995">
    <property type="entry name" value="MPAB_Lcp_cat"/>
    <property type="match status" value="1"/>
</dbReference>
<keyword evidence="12" id="KW-0812">Transmembrane</keyword>
<dbReference type="SUPFAM" id="SSF64356">
    <property type="entry name" value="SNARE-like"/>
    <property type="match status" value="1"/>
</dbReference>
<dbReference type="InterPro" id="IPR038564">
    <property type="entry name" value="Maf1_sf"/>
</dbReference>
<dbReference type="eggNOG" id="KOG3104">
    <property type="taxonomic scope" value="Eukaryota"/>
</dbReference>
<dbReference type="InterPro" id="IPR037473">
    <property type="entry name" value="Lcp-like"/>
</dbReference>
<dbReference type="AlphaFoldDB" id="A0A1S9DBH9"/>
<keyword evidence="4" id="KW-0813">Transport</keyword>
<evidence type="ECO:0000313" key="15">
    <source>
        <dbReference type="EMBL" id="OOO06428.1"/>
    </source>
</evidence>